<proteinExistence type="inferred from homology"/>
<keyword evidence="5" id="KW-0436">Ligase</keyword>
<name>A0ABY4L7K2_THEAE</name>
<dbReference type="InterPro" id="IPR024185">
    <property type="entry name" value="FTHF_cligase-like_sf"/>
</dbReference>
<dbReference type="Gene3D" id="3.40.50.10420">
    <property type="entry name" value="NagB/RpiA/CoA transferase-like"/>
    <property type="match status" value="1"/>
</dbReference>
<dbReference type="Proteomes" id="UP000832041">
    <property type="component" value="Chromosome"/>
</dbReference>
<dbReference type="Pfam" id="PF01812">
    <property type="entry name" value="5-FTHF_cyc-lig"/>
    <property type="match status" value="1"/>
</dbReference>
<dbReference type="NCBIfam" id="TIGR02727">
    <property type="entry name" value="MTHFS_bact"/>
    <property type="match status" value="1"/>
</dbReference>
<keyword evidence="4" id="KW-0460">Magnesium</keyword>
<keyword evidence="4" id="KW-0479">Metal-binding</keyword>
<accession>A0ABY4L7K2</accession>
<keyword evidence="6" id="KW-1185">Reference proteome</keyword>
<dbReference type="PANTHER" id="PTHR23407:SF1">
    <property type="entry name" value="5-FORMYLTETRAHYDROFOLATE CYCLO-LIGASE"/>
    <property type="match status" value="1"/>
</dbReference>
<evidence type="ECO:0000313" key="5">
    <source>
        <dbReference type="EMBL" id="UPT22881.1"/>
    </source>
</evidence>
<dbReference type="EC" id="6.3.3.2" evidence="4"/>
<sequence length="236" mass="24983">MSGTCHTRSPAFSRRHFSVASPGVHLGRRPVRRAHLADWPLVDGTQSKRDLRRRVLAARRGRSERERAAAGAKIRDAVLALPATASASTVAAYYAVGSEPDTRLLVAALFERGHRVLLPVFLDSGELDWAAYTGPESLAPAGRGLVEPAGPRLGVDAVRGAGVLVCPALAVDPAGRRLGRGAGCYDRVLALVGAQALSLAVVYDDELVDAVPVEPHDRPVRAVVTPGRGVVWSTAR</sequence>
<organism evidence="5 6">
    <name type="scientific">Thermobifida alba</name>
    <name type="common">Thermomonospora alba</name>
    <dbReference type="NCBI Taxonomy" id="53522"/>
    <lineage>
        <taxon>Bacteria</taxon>
        <taxon>Bacillati</taxon>
        <taxon>Actinomycetota</taxon>
        <taxon>Actinomycetes</taxon>
        <taxon>Streptosporangiales</taxon>
        <taxon>Nocardiopsidaceae</taxon>
        <taxon>Thermobifida</taxon>
    </lineage>
</organism>
<dbReference type="GO" id="GO:0030272">
    <property type="term" value="F:5-formyltetrahydrofolate cyclo-ligase activity"/>
    <property type="evidence" value="ECO:0007669"/>
    <property type="project" value="UniProtKB-EC"/>
</dbReference>
<dbReference type="InterPro" id="IPR002698">
    <property type="entry name" value="FTHF_cligase"/>
</dbReference>
<evidence type="ECO:0000256" key="1">
    <source>
        <dbReference type="ARBA" id="ARBA00010638"/>
    </source>
</evidence>
<evidence type="ECO:0000256" key="4">
    <source>
        <dbReference type="RuleBase" id="RU361279"/>
    </source>
</evidence>
<protein>
    <recommendedName>
        <fullName evidence="4">5-formyltetrahydrofolate cyclo-ligase</fullName>
        <ecNumber evidence="4">6.3.3.2</ecNumber>
    </recommendedName>
</protein>
<evidence type="ECO:0000256" key="2">
    <source>
        <dbReference type="ARBA" id="ARBA00022741"/>
    </source>
</evidence>
<comment type="catalytic activity">
    <reaction evidence="4">
        <text>(6S)-5-formyl-5,6,7,8-tetrahydrofolate + ATP = (6R)-5,10-methenyltetrahydrofolate + ADP + phosphate</text>
        <dbReference type="Rhea" id="RHEA:10488"/>
        <dbReference type="ChEBI" id="CHEBI:30616"/>
        <dbReference type="ChEBI" id="CHEBI:43474"/>
        <dbReference type="ChEBI" id="CHEBI:57455"/>
        <dbReference type="ChEBI" id="CHEBI:57457"/>
        <dbReference type="ChEBI" id="CHEBI:456216"/>
        <dbReference type="EC" id="6.3.3.2"/>
    </reaction>
</comment>
<comment type="cofactor">
    <cofactor evidence="4">
        <name>Mg(2+)</name>
        <dbReference type="ChEBI" id="CHEBI:18420"/>
    </cofactor>
</comment>
<keyword evidence="3 4" id="KW-0067">ATP-binding</keyword>
<dbReference type="PANTHER" id="PTHR23407">
    <property type="entry name" value="ATPASE INHIBITOR/5-FORMYLTETRAHYDROFOLATE CYCLO-LIGASE"/>
    <property type="match status" value="1"/>
</dbReference>
<keyword evidence="2 4" id="KW-0547">Nucleotide-binding</keyword>
<reference evidence="5 6" key="1">
    <citation type="submission" date="2020-04" db="EMBL/GenBank/DDBJ databases">
        <title>Thermobifida alba genome sequencing and assembly.</title>
        <authorList>
            <person name="Luzics S."/>
            <person name="Horvath B."/>
            <person name="Nagy I."/>
            <person name="Toth A."/>
            <person name="Nagy I."/>
            <person name="Kukolya J."/>
        </authorList>
    </citation>
    <scope>NUCLEOTIDE SEQUENCE [LARGE SCALE GENOMIC DNA]</scope>
    <source>
        <strain evidence="5 6">DSM 43795</strain>
    </source>
</reference>
<dbReference type="InterPro" id="IPR037171">
    <property type="entry name" value="NagB/RpiA_transferase-like"/>
</dbReference>
<evidence type="ECO:0000256" key="3">
    <source>
        <dbReference type="ARBA" id="ARBA00022840"/>
    </source>
</evidence>
<evidence type="ECO:0000313" key="6">
    <source>
        <dbReference type="Proteomes" id="UP000832041"/>
    </source>
</evidence>
<dbReference type="SUPFAM" id="SSF100950">
    <property type="entry name" value="NagB/RpiA/CoA transferase-like"/>
    <property type="match status" value="1"/>
</dbReference>
<comment type="similarity">
    <text evidence="1 4">Belongs to the 5-formyltetrahydrofolate cyclo-ligase family.</text>
</comment>
<dbReference type="EMBL" id="CP051627">
    <property type="protein sequence ID" value="UPT22881.1"/>
    <property type="molecule type" value="Genomic_DNA"/>
</dbReference>
<gene>
    <name evidence="5" type="ORF">FOF52_19625</name>
</gene>